<comment type="caution">
    <text evidence="1">The sequence shown here is derived from an EMBL/GenBank/DDBJ whole genome shotgun (WGS) entry which is preliminary data.</text>
</comment>
<proteinExistence type="predicted"/>
<dbReference type="EMBL" id="CM042025">
    <property type="protein sequence ID" value="KAI3806508.1"/>
    <property type="molecule type" value="Genomic_DNA"/>
</dbReference>
<accession>A0ACB9IG66</accession>
<protein>
    <submittedName>
        <fullName evidence="1">Uncharacterized protein</fullName>
    </submittedName>
</protein>
<evidence type="ECO:0000313" key="2">
    <source>
        <dbReference type="Proteomes" id="UP001056120"/>
    </source>
</evidence>
<gene>
    <name evidence="1" type="ORF">L1987_22415</name>
</gene>
<reference evidence="1 2" key="2">
    <citation type="journal article" date="2022" name="Mol. Ecol. Resour.">
        <title>The genomes of chicory, endive, great burdock and yacon provide insights into Asteraceae paleo-polyploidization history and plant inulin production.</title>
        <authorList>
            <person name="Fan W."/>
            <person name="Wang S."/>
            <person name="Wang H."/>
            <person name="Wang A."/>
            <person name="Jiang F."/>
            <person name="Liu H."/>
            <person name="Zhao H."/>
            <person name="Xu D."/>
            <person name="Zhang Y."/>
        </authorList>
    </citation>
    <scope>NUCLEOTIDE SEQUENCE [LARGE SCALE GENOMIC DNA]</scope>
    <source>
        <strain evidence="2">cv. Yunnan</strain>
        <tissue evidence="1">Leaves</tissue>
    </source>
</reference>
<keyword evidence="2" id="KW-1185">Reference proteome</keyword>
<name>A0ACB9IG66_9ASTR</name>
<organism evidence="1 2">
    <name type="scientific">Smallanthus sonchifolius</name>
    <dbReference type="NCBI Taxonomy" id="185202"/>
    <lineage>
        <taxon>Eukaryota</taxon>
        <taxon>Viridiplantae</taxon>
        <taxon>Streptophyta</taxon>
        <taxon>Embryophyta</taxon>
        <taxon>Tracheophyta</taxon>
        <taxon>Spermatophyta</taxon>
        <taxon>Magnoliopsida</taxon>
        <taxon>eudicotyledons</taxon>
        <taxon>Gunneridae</taxon>
        <taxon>Pentapetalae</taxon>
        <taxon>asterids</taxon>
        <taxon>campanulids</taxon>
        <taxon>Asterales</taxon>
        <taxon>Asteraceae</taxon>
        <taxon>Asteroideae</taxon>
        <taxon>Heliantheae alliance</taxon>
        <taxon>Millerieae</taxon>
        <taxon>Smallanthus</taxon>
    </lineage>
</organism>
<dbReference type="Proteomes" id="UP001056120">
    <property type="component" value="Linkage Group LG08"/>
</dbReference>
<reference evidence="2" key="1">
    <citation type="journal article" date="2022" name="Mol. Ecol. Resour.">
        <title>The genomes of chicory, endive, great burdock and yacon provide insights into Asteraceae palaeo-polyploidization history and plant inulin production.</title>
        <authorList>
            <person name="Fan W."/>
            <person name="Wang S."/>
            <person name="Wang H."/>
            <person name="Wang A."/>
            <person name="Jiang F."/>
            <person name="Liu H."/>
            <person name="Zhao H."/>
            <person name="Xu D."/>
            <person name="Zhang Y."/>
        </authorList>
    </citation>
    <scope>NUCLEOTIDE SEQUENCE [LARGE SCALE GENOMIC DNA]</scope>
    <source>
        <strain evidence="2">cv. Yunnan</strain>
    </source>
</reference>
<evidence type="ECO:0000313" key="1">
    <source>
        <dbReference type="EMBL" id="KAI3806508.1"/>
    </source>
</evidence>
<sequence>MPDYQAGYFTLFLICMISSILILNLYKSSRVKPHLPPTPFRLPIIGHLHLLGRIPHQAFHKLSNRHGPFMKKIIMSELLNGKTLDFLYPVRSDEINRFIKYLSQKAKDGKCVELEGMKLTSNMISRSFMSKRCSEEEDKSEDITKIIAETTEIAGSGPMERTLRIGKAHLNSSQKDLKEISWM</sequence>